<name>A0ACC0ASZ1_CATRO</name>
<gene>
    <name evidence="1" type="ORF">M9H77_23322</name>
</gene>
<comment type="caution">
    <text evidence="1">The sequence shown here is derived from an EMBL/GenBank/DDBJ whole genome shotgun (WGS) entry which is preliminary data.</text>
</comment>
<keyword evidence="2" id="KW-1185">Reference proteome</keyword>
<protein>
    <submittedName>
        <fullName evidence="1">Uncharacterized protein</fullName>
    </submittedName>
</protein>
<evidence type="ECO:0000313" key="2">
    <source>
        <dbReference type="Proteomes" id="UP001060085"/>
    </source>
</evidence>
<proteinExistence type="predicted"/>
<reference evidence="2" key="1">
    <citation type="journal article" date="2023" name="Nat. Plants">
        <title>Single-cell RNA sequencing provides a high-resolution roadmap for understanding the multicellular compartmentation of specialized metabolism.</title>
        <authorList>
            <person name="Sun S."/>
            <person name="Shen X."/>
            <person name="Li Y."/>
            <person name="Li Y."/>
            <person name="Wang S."/>
            <person name="Li R."/>
            <person name="Zhang H."/>
            <person name="Shen G."/>
            <person name="Guo B."/>
            <person name="Wei J."/>
            <person name="Xu J."/>
            <person name="St-Pierre B."/>
            <person name="Chen S."/>
            <person name="Sun C."/>
        </authorList>
    </citation>
    <scope>NUCLEOTIDE SEQUENCE [LARGE SCALE GENOMIC DNA]</scope>
</reference>
<evidence type="ECO:0000313" key="1">
    <source>
        <dbReference type="EMBL" id="KAI5663999.1"/>
    </source>
</evidence>
<dbReference type="Proteomes" id="UP001060085">
    <property type="component" value="Linkage Group LG05"/>
</dbReference>
<accession>A0ACC0ASZ1</accession>
<sequence length="171" mass="19814">MKDGVKVAICQYCKKEFKGDSKTGTTGLKNHLDKCPARKCQSIDESFEREKQKQVQVEKLVDGKVQVRNFTFDSEVSRKELAHAIVLHEYPLSIVEHVWFRRFVSSLQPLFHIVSRNTIKKDSMSIYDIEKDKMKSLLQLNGSRIAITADMWTSNQKKGYMNMIAHFIDNN</sequence>
<dbReference type="EMBL" id="CM044705">
    <property type="protein sequence ID" value="KAI5663999.1"/>
    <property type="molecule type" value="Genomic_DNA"/>
</dbReference>
<organism evidence="1 2">
    <name type="scientific">Catharanthus roseus</name>
    <name type="common">Madagascar periwinkle</name>
    <name type="synonym">Vinca rosea</name>
    <dbReference type="NCBI Taxonomy" id="4058"/>
    <lineage>
        <taxon>Eukaryota</taxon>
        <taxon>Viridiplantae</taxon>
        <taxon>Streptophyta</taxon>
        <taxon>Embryophyta</taxon>
        <taxon>Tracheophyta</taxon>
        <taxon>Spermatophyta</taxon>
        <taxon>Magnoliopsida</taxon>
        <taxon>eudicotyledons</taxon>
        <taxon>Gunneridae</taxon>
        <taxon>Pentapetalae</taxon>
        <taxon>asterids</taxon>
        <taxon>lamiids</taxon>
        <taxon>Gentianales</taxon>
        <taxon>Apocynaceae</taxon>
        <taxon>Rauvolfioideae</taxon>
        <taxon>Vinceae</taxon>
        <taxon>Catharanthinae</taxon>
        <taxon>Catharanthus</taxon>
    </lineage>
</organism>